<reference evidence="2 3" key="1">
    <citation type="submission" date="2019-05" db="EMBL/GenBank/DDBJ databases">
        <title>Streptomyces marianii sp. nov., a novel marine actinomycete from southern coast of India.</title>
        <authorList>
            <person name="Iniyan A.M."/>
            <person name="Wink J."/>
            <person name="Ramprasad E."/>
            <person name="Ramana C.V."/>
            <person name="Bunk B."/>
            <person name="Sproer C."/>
            <person name="Joseph F.-J.R.S."/>
            <person name="Vincent S.G.P."/>
        </authorList>
    </citation>
    <scope>NUCLEOTIDE SEQUENCE [LARGE SCALE GENOMIC DNA]</scope>
    <source>
        <strain evidence="2 3">ICN19</strain>
    </source>
</reference>
<feature type="region of interest" description="Disordered" evidence="1">
    <location>
        <begin position="1"/>
        <end position="30"/>
    </location>
</feature>
<keyword evidence="3" id="KW-1185">Reference proteome</keyword>
<proteinExistence type="predicted"/>
<protein>
    <submittedName>
        <fullName evidence="2">Uncharacterized protein</fullName>
    </submittedName>
</protein>
<name>A0A5R9E1U7_9ACTN</name>
<sequence>MPRASAGVEAPAGTVRRSSHTHPLRPYRHTVIPPAIHRSDATDLVPLGGHESRRDRDHLLWRSTWRRRHQHHARLYHRRWHTYADTTL</sequence>
<comment type="caution">
    <text evidence="2">The sequence shown here is derived from an EMBL/GenBank/DDBJ whole genome shotgun (WGS) entry which is preliminary data.</text>
</comment>
<evidence type="ECO:0000313" key="3">
    <source>
        <dbReference type="Proteomes" id="UP000305921"/>
    </source>
</evidence>
<dbReference type="AlphaFoldDB" id="A0A5R9E1U7"/>
<accession>A0A5R9E1U7</accession>
<dbReference type="Proteomes" id="UP000305921">
    <property type="component" value="Unassembled WGS sequence"/>
</dbReference>
<dbReference type="EMBL" id="VAWE01000001">
    <property type="protein sequence ID" value="TLQ43921.1"/>
    <property type="molecule type" value="Genomic_DNA"/>
</dbReference>
<evidence type="ECO:0000256" key="1">
    <source>
        <dbReference type="SAM" id="MobiDB-lite"/>
    </source>
</evidence>
<gene>
    <name evidence="2" type="ORF">FEF34_12945</name>
</gene>
<evidence type="ECO:0000313" key="2">
    <source>
        <dbReference type="EMBL" id="TLQ43921.1"/>
    </source>
</evidence>
<feature type="compositionally biased region" description="Basic residues" evidence="1">
    <location>
        <begin position="17"/>
        <end position="28"/>
    </location>
</feature>
<organism evidence="2 3">
    <name type="scientific">Streptomyces marianii</name>
    <dbReference type="NCBI Taxonomy" id="1817406"/>
    <lineage>
        <taxon>Bacteria</taxon>
        <taxon>Bacillati</taxon>
        <taxon>Actinomycetota</taxon>
        <taxon>Actinomycetes</taxon>
        <taxon>Kitasatosporales</taxon>
        <taxon>Streptomycetaceae</taxon>
        <taxon>Streptomyces</taxon>
    </lineage>
</organism>